<name>A0ABV8EY43_9ACTN</name>
<evidence type="ECO:0000313" key="2">
    <source>
        <dbReference type="EMBL" id="MFC3980509.1"/>
    </source>
</evidence>
<evidence type="ECO:0000313" key="3">
    <source>
        <dbReference type="Proteomes" id="UP001595698"/>
    </source>
</evidence>
<dbReference type="InterPro" id="IPR028978">
    <property type="entry name" value="Chorismate_lyase_/UTRA_dom_sf"/>
</dbReference>
<sequence length="161" mass="17682">MRAQGVNGGWQYSSRTETAPPAVRQRLLLAESDNGPDAIRTDYVFTADDEPVMLSTSWEPFALTKGTPIVLPEDGPYAGRGVVERMMAIGIRITHSAEAVSARMVLTTEATRLQMAPGSIVLTIERTYWADEQPVETADIVIPVDRYQVIYGTAIDEIPQT</sequence>
<comment type="caution">
    <text evidence="2">The sequence shown here is derived from an EMBL/GenBank/DDBJ whole genome shotgun (WGS) entry which is preliminary data.</text>
</comment>
<protein>
    <submittedName>
        <fullName evidence="2">UTRA domain-containing protein</fullName>
    </submittedName>
</protein>
<evidence type="ECO:0000259" key="1">
    <source>
        <dbReference type="SMART" id="SM00866"/>
    </source>
</evidence>
<organism evidence="2 3">
    <name type="scientific">Streptosporangium jomthongense</name>
    <dbReference type="NCBI Taxonomy" id="1193683"/>
    <lineage>
        <taxon>Bacteria</taxon>
        <taxon>Bacillati</taxon>
        <taxon>Actinomycetota</taxon>
        <taxon>Actinomycetes</taxon>
        <taxon>Streptosporangiales</taxon>
        <taxon>Streptosporangiaceae</taxon>
        <taxon>Streptosporangium</taxon>
    </lineage>
</organism>
<dbReference type="PANTHER" id="PTHR44846:SF17">
    <property type="entry name" value="GNTR-FAMILY TRANSCRIPTIONAL REGULATOR"/>
    <property type="match status" value="1"/>
</dbReference>
<feature type="domain" description="UbiC transcription regulator-associated" evidence="1">
    <location>
        <begin position="3"/>
        <end position="148"/>
    </location>
</feature>
<keyword evidence="3" id="KW-1185">Reference proteome</keyword>
<dbReference type="SMART" id="SM00866">
    <property type="entry name" value="UTRA"/>
    <property type="match status" value="1"/>
</dbReference>
<proteinExistence type="predicted"/>
<reference evidence="3" key="1">
    <citation type="journal article" date="2019" name="Int. J. Syst. Evol. Microbiol.">
        <title>The Global Catalogue of Microorganisms (GCM) 10K type strain sequencing project: providing services to taxonomists for standard genome sequencing and annotation.</title>
        <authorList>
            <consortium name="The Broad Institute Genomics Platform"/>
            <consortium name="The Broad Institute Genome Sequencing Center for Infectious Disease"/>
            <person name="Wu L."/>
            <person name="Ma J."/>
        </authorList>
    </citation>
    <scope>NUCLEOTIDE SEQUENCE [LARGE SCALE GENOMIC DNA]</scope>
    <source>
        <strain evidence="3">TBRC 7912</strain>
    </source>
</reference>
<gene>
    <name evidence="2" type="ORF">ACFOYY_10275</name>
</gene>
<dbReference type="InterPro" id="IPR050679">
    <property type="entry name" value="Bact_HTH_transcr_reg"/>
</dbReference>
<dbReference type="InterPro" id="IPR011663">
    <property type="entry name" value="UTRA"/>
</dbReference>
<dbReference type="Gene3D" id="3.40.1410.10">
    <property type="entry name" value="Chorismate lyase-like"/>
    <property type="match status" value="1"/>
</dbReference>
<dbReference type="Pfam" id="PF07702">
    <property type="entry name" value="UTRA"/>
    <property type="match status" value="1"/>
</dbReference>
<accession>A0ABV8EY43</accession>
<dbReference type="Proteomes" id="UP001595698">
    <property type="component" value="Unassembled WGS sequence"/>
</dbReference>
<dbReference type="EMBL" id="JBHSBC010000009">
    <property type="protein sequence ID" value="MFC3980509.1"/>
    <property type="molecule type" value="Genomic_DNA"/>
</dbReference>
<dbReference type="SUPFAM" id="SSF64288">
    <property type="entry name" value="Chorismate lyase-like"/>
    <property type="match status" value="1"/>
</dbReference>
<dbReference type="RefSeq" id="WP_362784656.1">
    <property type="nucleotide sequence ID" value="NZ_JBHSBC010000009.1"/>
</dbReference>
<dbReference type="PANTHER" id="PTHR44846">
    <property type="entry name" value="MANNOSYL-D-GLYCERATE TRANSPORT/METABOLISM SYSTEM REPRESSOR MNGR-RELATED"/>
    <property type="match status" value="1"/>
</dbReference>